<keyword evidence="7" id="KW-0695">RNA-directed DNA polymerase</keyword>
<evidence type="ECO:0000256" key="6">
    <source>
        <dbReference type="ARBA" id="ARBA00022801"/>
    </source>
</evidence>
<evidence type="ECO:0000256" key="7">
    <source>
        <dbReference type="ARBA" id="ARBA00022918"/>
    </source>
</evidence>
<evidence type="ECO:0000256" key="4">
    <source>
        <dbReference type="ARBA" id="ARBA00022722"/>
    </source>
</evidence>
<dbReference type="SUPFAM" id="SSF56672">
    <property type="entry name" value="DNA/RNA polymerases"/>
    <property type="match status" value="1"/>
</dbReference>
<dbReference type="Gene3D" id="3.30.70.270">
    <property type="match status" value="1"/>
</dbReference>
<dbReference type="InterPro" id="IPR043128">
    <property type="entry name" value="Rev_trsase/Diguanyl_cyclase"/>
</dbReference>
<dbReference type="Proteomes" id="UP000827092">
    <property type="component" value="Unassembled WGS sequence"/>
</dbReference>
<dbReference type="GO" id="GO:0004519">
    <property type="term" value="F:endonuclease activity"/>
    <property type="evidence" value="ECO:0007669"/>
    <property type="project" value="UniProtKB-KW"/>
</dbReference>
<dbReference type="PROSITE" id="PS50878">
    <property type="entry name" value="RT_POL"/>
    <property type="match status" value="1"/>
</dbReference>
<dbReference type="EC" id="2.7.7.49" evidence="1"/>
<dbReference type="Pfam" id="PF17917">
    <property type="entry name" value="RT_RNaseH"/>
    <property type="match status" value="1"/>
</dbReference>
<dbReference type="InterPro" id="IPR043502">
    <property type="entry name" value="DNA/RNA_pol_sf"/>
</dbReference>
<keyword evidence="2" id="KW-0808">Transferase</keyword>
<dbReference type="EMBL" id="JAFNEN010000036">
    <property type="protein sequence ID" value="KAG8198742.1"/>
    <property type="molecule type" value="Genomic_DNA"/>
</dbReference>
<dbReference type="GO" id="GO:0003964">
    <property type="term" value="F:RNA-directed DNA polymerase activity"/>
    <property type="evidence" value="ECO:0007669"/>
    <property type="project" value="UniProtKB-KW"/>
</dbReference>
<keyword evidence="5" id="KW-0255">Endonuclease</keyword>
<protein>
    <recommendedName>
        <fullName evidence="1">RNA-directed DNA polymerase</fullName>
        <ecNumber evidence="1">2.7.7.49</ecNumber>
    </recommendedName>
</protein>
<dbReference type="InterPro" id="IPR050951">
    <property type="entry name" value="Retrovirus_Pol_polyprotein"/>
</dbReference>
<dbReference type="InterPro" id="IPR001878">
    <property type="entry name" value="Znf_CCHC"/>
</dbReference>
<evidence type="ECO:0000313" key="11">
    <source>
        <dbReference type="Proteomes" id="UP000827092"/>
    </source>
</evidence>
<evidence type="ECO:0000313" key="10">
    <source>
        <dbReference type="EMBL" id="KAG8198742.1"/>
    </source>
</evidence>
<dbReference type="AlphaFoldDB" id="A0AAV6VPV3"/>
<keyword evidence="6" id="KW-0378">Hydrolase</keyword>
<dbReference type="PANTHER" id="PTHR37984:SF13">
    <property type="entry name" value="RIBONUCLEASE H"/>
    <property type="match status" value="1"/>
</dbReference>
<feature type="compositionally biased region" description="Pro residues" evidence="8">
    <location>
        <begin position="860"/>
        <end position="875"/>
    </location>
</feature>
<comment type="caution">
    <text evidence="10">The sequence shown here is derived from an EMBL/GenBank/DDBJ whole genome shotgun (WGS) entry which is preliminary data.</text>
</comment>
<keyword evidence="4" id="KW-0540">Nuclease</keyword>
<evidence type="ECO:0000256" key="2">
    <source>
        <dbReference type="ARBA" id="ARBA00022679"/>
    </source>
</evidence>
<dbReference type="Gene3D" id="2.40.70.10">
    <property type="entry name" value="Acid Proteases"/>
    <property type="match status" value="1"/>
</dbReference>
<evidence type="ECO:0000256" key="8">
    <source>
        <dbReference type="SAM" id="MobiDB-lite"/>
    </source>
</evidence>
<evidence type="ECO:0000256" key="5">
    <source>
        <dbReference type="ARBA" id="ARBA00022759"/>
    </source>
</evidence>
<evidence type="ECO:0000256" key="3">
    <source>
        <dbReference type="ARBA" id="ARBA00022695"/>
    </source>
</evidence>
<dbReference type="FunFam" id="3.10.20.370:FF:000001">
    <property type="entry name" value="Retrovirus-related Pol polyprotein from transposon 17.6-like protein"/>
    <property type="match status" value="1"/>
</dbReference>
<feature type="compositionally biased region" description="Basic and acidic residues" evidence="8">
    <location>
        <begin position="850"/>
        <end position="859"/>
    </location>
</feature>
<dbReference type="CDD" id="cd09274">
    <property type="entry name" value="RNase_HI_RT_Ty3"/>
    <property type="match status" value="1"/>
</dbReference>
<reference evidence="10 11" key="1">
    <citation type="journal article" date="2022" name="Nat. Ecol. Evol.">
        <title>A masculinizing supergene underlies an exaggerated male reproductive morph in a spider.</title>
        <authorList>
            <person name="Hendrickx F."/>
            <person name="De Corte Z."/>
            <person name="Sonet G."/>
            <person name="Van Belleghem S.M."/>
            <person name="Kostlbacher S."/>
            <person name="Vangestel C."/>
        </authorList>
    </citation>
    <scope>NUCLEOTIDE SEQUENCE [LARGE SCALE GENOMIC DNA]</scope>
    <source>
        <strain evidence="10">W744_W776</strain>
    </source>
</reference>
<dbReference type="InterPro" id="IPR021109">
    <property type="entry name" value="Peptidase_aspartic_dom_sf"/>
</dbReference>
<dbReference type="GO" id="GO:0008270">
    <property type="term" value="F:zinc ion binding"/>
    <property type="evidence" value="ECO:0007669"/>
    <property type="project" value="InterPro"/>
</dbReference>
<feature type="domain" description="Reverse transcriptase" evidence="9">
    <location>
        <begin position="460"/>
        <end position="640"/>
    </location>
</feature>
<organism evidence="10 11">
    <name type="scientific">Oedothorax gibbosus</name>
    <dbReference type="NCBI Taxonomy" id="931172"/>
    <lineage>
        <taxon>Eukaryota</taxon>
        <taxon>Metazoa</taxon>
        <taxon>Ecdysozoa</taxon>
        <taxon>Arthropoda</taxon>
        <taxon>Chelicerata</taxon>
        <taxon>Arachnida</taxon>
        <taxon>Araneae</taxon>
        <taxon>Araneomorphae</taxon>
        <taxon>Entelegynae</taxon>
        <taxon>Araneoidea</taxon>
        <taxon>Linyphiidae</taxon>
        <taxon>Erigoninae</taxon>
        <taxon>Oedothorax</taxon>
    </lineage>
</organism>
<dbReference type="Gene3D" id="3.10.10.10">
    <property type="entry name" value="HIV Type 1 Reverse Transcriptase, subunit A, domain 1"/>
    <property type="match status" value="1"/>
</dbReference>
<dbReference type="SUPFAM" id="SSF50630">
    <property type="entry name" value="Acid proteases"/>
    <property type="match status" value="1"/>
</dbReference>
<feature type="compositionally biased region" description="Pro residues" evidence="8">
    <location>
        <begin position="885"/>
        <end position="899"/>
    </location>
</feature>
<dbReference type="PANTHER" id="PTHR37984">
    <property type="entry name" value="PROTEIN CBG26694"/>
    <property type="match status" value="1"/>
</dbReference>
<dbReference type="InterPro" id="IPR000477">
    <property type="entry name" value="RT_dom"/>
</dbReference>
<feature type="compositionally biased region" description="Basic and acidic residues" evidence="8">
    <location>
        <begin position="950"/>
        <end position="969"/>
    </location>
</feature>
<dbReference type="SMART" id="SM00343">
    <property type="entry name" value="ZnF_C2HC"/>
    <property type="match status" value="2"/>
</dbReference>
<keyword evidence="11" id="KW-1185">Reference proteome</keyword>
<evidence type="ECO:0000256" key="1">
    <source>
        <dbReference type="ARBA" id="ARBA00012493"/>
    </source>
</evidence>
<feature type="region of interest" description="Disordered" evidence="8">
    <location>
        <begin position="850"/>
        <end position="969"/>
    </location>
</feature>
<name>A0AAV6VPV3_9ARAC</name>
<gene>
    <name evidence="10" type="ORF">JTE90_023507</name>
</gene>
<accession>A0AAV6VPV3</accession>
<dbReference type="GO" id="GO:0003676">
    <property type="term" value="F:nucleic acid binding"/>
    <property type="evidence" value="ECO:0007669"/>
    <property type="project" value="InterPro"/>
</dbReference>
<proteinExistence type="predicted"/>
<sequence>MNLSKISDFDPEVDDVDTYILRIKHFLRANRVGEDLKVSTLITILGTKAVSTLIDLFSPDDLDSKTYDEIIEKFKSHYKPAKLTVGERNKFYTRIQQPNETISDYIVVIKHLASNCNFGLFLTDALRDRLISGVADQELRQKLISEELTFQQACEQARKFEEAKKQKFSFGQTSAAVLNVNAMNKAKIKKKQVQRSISREVQYSCTRCNSNTHGSGSCRFKSYVCRKCNLRGHLAKACRTRNPKKRVQEIENSDGFEADDYSENFEVSTVREIQTGKKGWFATVNIEGVDLKMQIDTGACVSILPEYLYRSFPELKKKPIIGDKVSLTTYQGEPLDVLGKIKVNVQDQGNMFQLPLVIVRGAKSSAFALIGRNWLEVLKLDWNKIFDINVIAGNRPEYDLDIQKLKKKYAKVFSPQIGEIKGKEVNLHLKPNTVPKFCKARPLPYAIKPLVDKELDVLEKAGIIARVPYSGWATPIVVVRKSSNAIRMCADYKVTLNPVLETEHYKLPTTEELFSHLAKGNFFSHLDLASAYQQLKVSSKSQNLLTINTHRGLYVYRRLPFGISTAPSLFQEVMDQILEGIPGVVCFLDDVLLISGTREEAVRLLHQVLDRFEKAGITGVLSHVMENGDVKPVMFASRTLNSSERNYSQIEREALAIIFAVKKFHKFLMGHKFVLQTDHKPLTAIFGEKRGIPPIAAARMQRWAIILSAYQYEIQFVKGNSISHADALSRIPLPETVEEVSCFSMCDEFNHFIYFFSAVESAPLTAKEIAVATQEDPVLRQVLHFTLNGWPEVSCKNPELKPYESTSEVSEVKWFPGRIIHRRSEVTYDVQVCGQLRFCHADHLRRNPATDEVWTHPEVDPPIPERPPSPSPERPAAPVSSSRGPPEPVDAPSDPPRMPPLEIEGTHRSESPVPVGSSPVRSHSPMQSERPQNEPRRPTPVRSPSPPQPERPEPRRSTRIRRPPDRLMY</sequence>
<dbReference type="InterPro" id="IPR041373">
    <property type="entry name" value="RT_RNaseH"/>
</dbReference>
<dbReference type="CDD" id="cd01647">
    <property type="entry name" value="RT_LTR"/>
    <property type="match status" value="1"/>
</dbReference>
<keyword evidence="3" id="KW-0548">Nucleotidyltransferase</keyword>
<dbReference type="GO" id="GO:0016787">
    <property type="term" value="F:hydrolase activity"/>
    <property type="evidence" value="ECO:0007669"/>
    <property type="project" value="UniProtKB-KW"/>
</dbReference>
<feature type="compositionally biased region" description="Low complexity" evidence="8">
    <location>
        <begin position="911"/>
        <end position="925"/>
    </location>
</feature>
<evidence type="ECO:0000259" key="9">
    <source>
        <dbReference type="PROSITE" id="PS50878"/>
    </source>
</evidence>